<organism evidence="2">
    <name type="scientific">Arundo donax</name>
    <name type="common">Giant reed</name>
    <name type="synonym">Donax arundinaceus</name>
    <dbReference type="NCBI Taxonomy" id="35708"/>
    <lineage>
        <taxon>Eukaryota</taxon>
        <taxon>Viridiplantae</taxon>
        <taxon>Streptophyta</taxon>
        <taxon>Embryophyta</taxon>
        <taxon>Tracheophyta</taxon>
        <taxon>Spermatophyta</taxon>
        <taxon>Magnoliopsida</taxon>
        <taxon>Liliopsida</taxon>
        <taxon>Poales</taxon>
        <taxon>Poaceae</taxon>
        <taxon>PACMAD clade</taxon>
        <taxon>Arundinoideae</taxon>
        <taxon>Arundineae</taxon>
        <taxon>Arundo</taxon>
    </lineage>
</organism>
<feature type="region of interest" description="Disordered" evidence="1">
    <location>
        <begin position="25"/>
        <end position="57"/>
    </location>
</feature>
<evidence type="ECO:0000313" key="2">
    <source>
        <dbReference type="EMBL" id="JAD99874.1"/>
    </source>
</evidence>
<evidence type="ECO:0000256" key="1">
    <source>
        <dbReference type="SAM" id="MobiDB-lite"/>
    </source>
</evidence>
<reference evidence="2" key="2">
    <citation type="journal article" date="2015" name="Data Brief">
        <title>Shoot transcriptome of the giant reed, Arundo donax.</title>
        <authorList>
            <person name="Barrero R.A."/>
            <person name="Guerrero F.D."/>
            <person name="Moolhuijzen P."/>
            <person name="Goolsby J.A."/>
            <person name="Tidwell J."/>
            <person name="Bellgard S.E."/>
            <person name="Bellgard M.I."/>
        </authorList>
    </citation>
    <scope>NUCLEOTIDE SEQUENCE</scope>
    <source>
        <tissue evidence="2">Shoot tissue taken approximately 20 cm above the soil surface</tissue>
    </source>
</reference>
<dbReference type="AlphaFoldDB" id="A0A0A9EGH2"/>
<accession>A0A0A9EGH2</accession>
<reference evidence="2" key="1">
    <citation type="submission" date="2014-09" db="EMBL/GenBank/DDBJ databases">
        <authorList>
            <person name="Magalhaes I.L.F."/>
            <person name="Oliveira U."/>
            <person name="Santos F.R."/>
            <person name="Vidigal T.H.D.A."/>
            <person name="Brescovit A.D."/>
            <person name="Santos A.J."/>
        </authorList>
    </citation>
    <scope>NUCLEOTIDE SEQUENCE</scope>
    <source>
        <tissue evidence="2">Shoot tissue taken approximately 20 cm above the soil surface</tissue>
    </source>
</reference>
<name>A0A0A9EGH2_ARUDO</name>
<sequence length="145" mass="16442">MTFACAYEKRASRVQRLPRAFGSSRAMPQVAAPGAKTTTPNMASSPTREVRRLTPSEMAERRRQGLCYNCDEKFVHSHRCAHLFYIEYDDTMADEEDYSADADSQEDPHISLYALAGVEVEDTMRLKIRVMCGIGYARHKKKTEG</sequence>
<feature type="compositionally biased region" description="Polar residues" evidence="1">
    <location>
        <begin position="36"/>
        <end position="47"/>
    </location>
</feature>
<protein>
    <submittedName>
        <fullName evidence="2">Uncharacterized protein</fullName>
    </submittedName>
</protein>
<feature type="compositionally biased region" description="Basic and acidic residues" evidence="1">
    <location>
        <begin position="48"/>
        <end position="57"/>
    </location>
</feature>
<dbReference type="EMBL" id="GBRH01198021">
    <property type="protein sequence ID" value="JAD99874.1"/>
    <property type="molecule type" value="Transcribed_RNA"/>
</dbReference>
<proteinExistence type="predicted"/>